<name>A0A9W9MK99_9EURO</name>
<evidence type="ECO:0000256" key="1">
    <source>
        <dbReference type="SAM" id="Phobius"/>
    </source>
</evidence>
<dbReference type="EMBL" id="JAPQKQ010000003">
    <property type="protein sequence ID" value="KAJ5202916.1"/>
    <property type="molecule type" value="Genomic_DNA"/>
</dbReference>
<reference evidence="2" key="1">
    <citation type="submission" date="2022-11" db="EMBL/GenBank/DDBJ databases">
        <authorList>
            <person name="Petersen C."/>
        </authorList>
    </citation>
    <scope>NUCLEOTIDE SEQUENCE</scope>
    <source>
        <strain evidence="2">IBT 20477</strain>
    </source>
</reference>
<dbReference type="Proteomes" id="UP001150942">
    <property type="component" value="Unassembled WGS sequence"/>
</dbReference>
<evidence type="ECO:0000313" key="3">
    <source>
        <dbReference type="Proteomes" id="UP001150942"/>
    </source>
</evidence>
<gene>
    <name evidence="2" type="ORF">N7449_004995</name>
</gene>
<reference evidence="2" key="2">
    <citation type="journal article" date="2023" name="IMA Fungus">
        <title>Comparative genomic study of the Penicillium genus elucidates a diverse pangenome and 15 lateral gene transfer events.</title>
        <authorList>
            <person name="Petersen C."/>
            <person name="Sorensen T."/>
            <person name="Nielsen M.R."/>
            <person name="Sondergaard T.E."/>
            <person name="Sorensen J.L."/>
            <person name="Fitzpatrick D.A."/>
            <person name="Frisvad J.C."/>
            <person name="Nielsen K.L."/>
        </authorList>
    </citation>
    <scope>NUCLEOTIDE SEQUENCE</scope>
    <source>
        <strain evidence="2">IBT 20477</strain>
    </source>
</reference>
<feature type="transmembrane region" description="Helical" evidence="1">
    <location>
        <begin position="27"/>
        <end position="44"/>
    </location>
</feature>
<keyword evidence="1" id="KW-0812">Transmembrane</keyword>
<keyword evidence="1" id="KW-1133">Transmembrane helix</keyword>
<protein>
    <submittedName>
        <fullName evidence="2">Uncharacterized protein</fullName>
    </submittedName>
</protein>
<keyword evidence="3" id="KW-1185">Reference proteome</keyword>
<evidence type="ECO:0000313" key="2">
    <source>
        <dbReference type="EMBL" id="KAJ5202916.1"/>
    </source>
</evidence>
<feature type="transmembrane region" description="Helical" evidence="1">
    <location>
        <begin position="56"/>
        <end position="74"/>
    </location>
</feature>
<sequence length="99" mass="10934">MPILALLVTGRGKLPPGPFQLGRIGPWLNWVSIYYIITTIFFLFPGSANPAPSDMSFAFAVFGIILVIALLSGLSRVTRPISNRGFHRFDSLRSPSRNE</sequence>
<dbReference type="AlphaFoldDB" id="A0A9W9MK99"/>
<comment type="caution">
    <text evidence="2">The sequence shown here is derived from an EMBL/GenBank/DDBJ whole genome shotgun (WGS) entry which is preliminary data.</text>
</comment>
<keyword evidence="1" id="KW-0472">Membrane</keyword>
<proteinExistence type="predicted"/>
<organism evidence="2 3">
    <name type="scientific">Penicillium cf. viridicatum</name>
    <dbReference type="NCBI Taxonomy" id="2972119"/>
    <lineage>
        <taxon>Eukaryota</taxon>
        <taxon>Fungi</taxon>
        <taxon>Dikarya</taxon>
        <taxon>Ascomycota</taxon>
        <taxon>Pezizomycotina</taxon>
        <taxon>Eurotiomycetes</taxon>
        <taxon>Eurotiomycetidae</taxon>
        <taxon>Eurotiales</taxon>
        <taxon>Aspergillaceae</taxon>
        <taxon>Penicillium</taxon>
    </lineage>
</organism>
<dbReference type="OrthoDB" id="2417308at2759"/>
<accession>A0A9W9MK99</accession>